<keyword evidence="5 9" id="KW-0238">DNA-binding</keyword>
<comment type="subcellular location">
    <subcellularLocation>
        <location evidence="1 9">Nucleus</location>
    </subcellularLocation>
</comment>
<dbReference type="GO" id="GO:0000981">
    <property type="term" value="F:DNA-binding transcription factor activity, RNA polymerase II-specific"/>
    <property type="evidence" value="ECO:0007669"/>
    <property type="project" value="TreeGrafter"/>
</dbReference>
<dbReference type="GeneTree" id="ENSGT00950000182916"/>
<dbReference type="Pfam" id="PF03165">
    <property type="entry name" value="MH1"/>
    <property type="match status" value="1"/>
</dbReference>
<keyword evidence="14" id="KW-1185">Reference proteome</keyword>
<evidence type="ECO:0000313" key="14">
    <source>
        <dbReference type="Proteomes" id="UP000694395"/>
    </source>
</evidence>
<sequence>MTAFGLFILMDSVLCFHKKCCTINVLPPNHSSFPPPPLCSSLPQDEFHPFIEALLPHVRAFAYTWFNLQARKRKYFKKHEKRMSKEEERAVKDELLSEKPEVKQKWASRLLAKLRKDIRPEFREDFVLTVTGKKPPCCVLSNPDQKGKMRRIDCLRQADKVWRLDLVMVILFKGIPLESTDGERLVKSPQCSNPGLCVQPHHIGVSVKELDLYLAYFVHADGQSDSPNQQSESDIKDQPENGHLGFQDSFVTSGVFSVAELVRVSQTPIAAGTGPNFSLADLDSSSYYSMSPGAMRRPLPSTSSSSSAKRIKCMEDEVDSPGEESYYPGQGRSPGSGSQASSWHEVEPASPHATPSSLHFPTSPIIQQPGSYFSHPAIRYHPQESLKEFVQLVCPDSGQQGGQVGFLNPNGSSQGKVHNPFLPTPMLPPPPPPPMARPVPLPVPDSKPPSTSTEGGGNSPTSPTYSTPSTSPAQRFVSVGPRDPSFVNIPQQPQVSHIPYSVVRLLSPSAGKESPLFPRSLLHTHDIL</sequence>
<dbReference type="InterPro" id="IPR019739">
    <property type="entry name" value="CTF/NFI_DNA-bd_CS"/>
</dbReference>
<feature type="compositionally biased region" description="Polar residues" evidence="10">
    <location>
        <begin position="223"/>
        <end position="232"/>
    </location>
</feature>
<feature type="region of interest" description="Disordered" evidence="10">
    <location>
        <begin position="293"/>
        <end position="367"/>
    </location>
</feature>
<dbReference type="InterPro" id="IPR020604">
    <property type="entry name" value="CTF/NFI_DNA-bd-dom"/>
</dbReference>
<evidence type="ECO:0000256" key="11">
    <source>
        <dbReference type="SAM" id="SignalP"/>
    </source>
</evidence>
<evidence type="ECO:0000256" key="2">
    <source>
        <dbReference type="ARBA" id="ARBA00011432"/>
    </source>
</evidence>
<keyword evidence="11" id="KW-0732">Signal</keyword>
<comment type="similarity">
    <text evidence="9">Belongs to the CTF/NF-I family.</text>
</comment>
<keyword evidence="3 9" id="KW-0235">DNA replication</keyword>
<dbReference type="GO" id="GO:0000978">
    <property type="term" value="F:RNA polymerase II cis-regulatory region sequence-specific DNA binding"/>
    <property type="evidence" value="ECO:0007669"/>
    <property type="project" value="TreeGrafter"/>
</dbReference>
<dbReference type="InterPro" id="IPR019548">
    <property type="entry name" value="CTF/NFI_DNA-bd_N"/>
</dbReference>
<comment type="subunit">
    <text evidence="2 9">Binds DNA as a homodimer.</text>
</comment>
<dbReference type="InterPro" id="IPR000647">
    <property type="entry name" value="CTF/NFI"/>
</dbReference>
<evidence type="ECO:0000256" key="3">
    <source>
        <dbReference type="ARBA" id="ARBA00022705"/>
    </source>
</evidence>
<feature type="signal peptide" evidence="11">
    <location>
        <begin position="1"/>
        <end position="15"/>
    </location>
</feature>
<dbReference type="InterPro" id="IPR003619">
    <property type="entry name" value="MAD_homology1_Dwarfin-type"/>
</dbReference>
<dbReference type="GO" id="GO:0045893">
    <property type="term" value="P:positive regulation of DNA-templated transcription"/>
    <property type="evidence" value="ECO:0007669"/>
    <property type="project" value="UniProtKB-ARBA"/>
</dbReference>
<reference evidence="13" key="2">
    <citation type="submission" date="2025-08" db="UniProtKB">
        <authorList>
            <consortium name="Ensembl"/>
        </authorList>
    </citation>
    <scope>IDENTIFICATION</scope>
</reference>
<dbReference type="SMART" id="SM00523">
    <property type="entry name" value="DWA"/>
    <property type="match status" value="1"/>
</dbReference>
<dbReference type="PROSITE" id="PS51080">
    <property type="entry name" value="CTF_NFI_2"/>
    <property type="match status" value="1"/>
</dbReference>
<feature type="compositionally biased region" description="Pro residues" evidence="10">
    <location>
        <begin position="422"/>
        <end position="447"/>
    </location>
</feature>
<dbReference type="AlphaFoldDB" id="A0A8K9X0Z8"/>
<evidence type="ECO:0000256" key="5">
    <source>
        <dbReference type="ARBA" id="ARBA00023125"/>
    </source>
</evidence>
<keyword evidence="7 9" id="KW-0804">Transcription</keyword>
<dbReference type="Pfam" id="PF00859">
    <property type="entry name" value="CTF_NFI"/>
    <property type="match status" value="2"/>
</dbReference>
<dbReference type="PANTHER" id="PTHR11492:SF6">
    <property type="entry name" value="NUCLEAR FACTOR 1 A-TYPE"/>
    <property type="match status" value="1"/>
</dbReference>
<evidence type="ECO:0000256" key="7">
    <source>
        <dbReference type="ARBA" id="ARBA00023163"/>
    </source>
</evidence>
<reference evidence="13" key="3">
    <citation type="submission" date="2025-09" db="UniProtKB">
        <authorList>
            <consortium name="Ensembl"/>
        </authorList>
    </citation>
    <scope>IDENTIFICATION</scope>
</reference>
<feature type="domain" description="CTF/NF-I" evidence="12">
    <location>
        <begin position="34"/>
        <end position="229"/>
    </location>
</feature>
<feature type="region of interest" description="Disordered" evidence="10">
    <location>
        <begin position="223"/>
        <end position="243"/>
    </location>
</feature>
<name>A0A8K9X0Z8_ONCMY</name>
<dbReference type="PANTHER" id="PTHR11492">
    <property type="entry name" value="NUCLEAR FACTOR I"/>
    <property type="match status" value="1"/>
</dbReference>
<feature type="compositionally biased region" description="Low complexity" evidence="10">
    <location>
        <begin position="325"/>
        <end position="342"/>
    </location>
</feature>
<keyword evidence="8 9" id="KW-0539">Nucleus</keyword>
<evidence type="ECO:0000256" key="4">
    <source>
        <dbReference type="ARBA" id="ARBA00023015"/>
    </source>
</evidence>
<comment type="function">
    <text evidence="9">Recognizes and binds the palindromic sequence 5'-TTGGCNNNNNGCCAA-3' present in viral and cellular promoters and in the origin of replication of adenovirus type 2. These proteins are individually capable of activating transcription and replication.</text>
</comment>
<evidence type="ECO:0000256" key="9">
    <source>
        <dbReference type="RuleBase" id="RU000690"/>
    </source>
</evidence>
<proteinExistence type="inferred from homology"/>
<dbReference type="GO" id="GO:0006260">
    <property type="term" value="P:DNA replication"/>
    <property type="evidence" value="ECO:0007669"/>
    <property type="project" value="UniProtKB-KW"/>
</dbReference>
<dbReference type="Ensembl" id="ENSOMYT00000125688.1">
    <property type="protein sequence ID" value="ENSOMYP00000126135.1"/>
    <property type="gene ID" value="ENSOMYG00000022032.2"/>
</dbReference>
<feature type="region of interest" description="Disordered" evidence="10">
    <location>
        <begin position="401"/>
        <end position="482"/>
    </location>
</feature>
<dbReference type="GO" id="GO:0005634">
    <property type="term" value="C:nucleus"/>
    <property type="evidence" value="ECO:0007669"/>
    <property type="project" value="UniProtKB-SubCell"/>
</dbReference>
<feature type="chain" id="PRO_5035461558" description="Nuclear factor 1" evidence="11">
    <location>
        <begin position="16"/>
        <end position="528"/>
    </location>
</feature>
<protein>
    <recommendedName>
        <fullName evidence="9">Nuclear factor 1</fullName>
    </recommendedName>
</protein>
<feature type="compositionally biased region" description="Polar residues" evidence="10">
    <location>
        <begin position="353"/>
        <end position="367"/>
    </location>
</feature>
<evidence type="ECO:0000256" key="8">
    <source>
        <dbReference type="ARBA" id="ARBA00023242"/>
    </source>
</evidence>
<feature type="compositionally biased region" description="Low complexity" evidence="10">
    <location>
        <begin position="459"/>
        <end position="472"/>
    </location>
</feature>
<organism evidence="13 14">
    <name type="scientific">Oncorhynchus mykiss</name>
    <name type="common">Rainbow trout</name>
    <name type="synonym">Salmo gairdneri</name>
    <dbReference type="NCBI Taxonomy" id="8022"/>
    <lineage>
        <taxon>Eukaryota</taxon>
        <taxon>Metazoa</taxon>
        <taxon>Chordata</taxon>
        <taxon>Craniata</taxon>
        <taxon>Vertebrata</taxon>
        <taxon>Euteleostomi</taxon>
        <taxon>Actinopterygii</taxon>
        <taxon>Neopterygii</taxon>
        <taxon>Teleostei</taxon>
        <taxon>Protacanthopterygii</taxon>
        <taxon>Salmoniformes</taxon>
        <taxon>Salmonidae</taxon>
        <taxon>Salmoninae</taxon>
        <taxon>Oncorhynchus</taxon>
    </lineage>
</organism>
<dbReference type="Pfam" id="PF10524">
    <property type="entry name" value="NfI_DNAbd_pre-N"/>
    <property type="match status" value="1"/>
</dbReference>
<evidence type="ECO:0000259" key="12">
    <source>
        <dbReference type="PROSITE" id="PS51080"/>
    </source>
</evidence>
<reference evidence="13" key="1">
    <citation type="submission" date="2020-07" db="EMBL/GenBank/DDBJ databases">
        <title>A long reads based de novo assembly of the rainbow trout Arlee double haploid line genome.</title>
        <authorList>
            <person name="Gao G."/>
            <person name="Palti Y."/>
        </authorList>
    </citation>
    <scope>NUCLEOTIDE SEQUENCE [LARGE SCALE GENOMIC DNA]</scope>
</reference>
<evidence type="ECO:0000256" key="1">
    <source>
        <dbReference type="ARBA" id="ARBA00004123"/>
    </source>
</evidence>
<evidence type="ECO:0000313" key="13">
    <source>
        <dbReference type="Ensembl" id="ENSOMYP00000126135.1"/>
    </source>
</evidence>
<dbReference type="PROSITE" id="PS00349">
    <property type="entry name" value="CTF_NFI_1"/>
    <property type="match status" value="1"/>
</dbReference>
<accession>A0A8K9X0Z8</accession>
<dbReference type="Proteomes" id="UP000694395">
    <property type="component" value="Chromosome 5"/>
</dbReference>
<evidence type="ECO:0000256" key="6">
    <source>
        <dbReference type="ARBA" id="ARBA00023159"/>
    </source>
</evidence>
<keyword evidence="4 9" id="KW-0805">Transcription regulation</keyword>
<evidence type="ECO:0000256" key="10">
    <source>
        <dbReference type="SAM" id="MobiDB-lite"/>
    </source>
</evidence>
<keyword evidence="6 9" id="KW-0010">Activator</keyword>